<keyword evidence="2" id="KW-0472">Membrane</keyword>
<dbReference type="GO" id="GO:0090313">
    <property type="term" value="P:regulation of protein targeting to membrane"/>
    <property type="evidence" value="ECO:0007669"/>
    <property type="project" value="TreeGrafter"/>
</dbReference>
<dbReference type="eggNOG" id="COG2982">
    <property type="taxonomic scope" value="Bacteria"/>
</dbReference>
<dbReference type="PANTHER" id="PTHR30441:SF8">
    <property type="entry name" value="DUF748 DOMAIN-CONTAINING PROTEIN"/>
    <property type="match status" value="1"/>
</dbReference>
<feature type="region of interest" description="Disordered" evidence="1">
    <location>
        <begin position="847"/>
        <end position="872"/>
    </location>
</feature>
<feature type="compositionally biased region" description="Low complexity" evidence="1">
    <location>
        <begin position="821"/>
        <end position="833"/>
    </location>
</feature>
<sequence>MTDTTTGPNASPRKRALLRPAMWTAGVVIVIGAIGFFAVPPVAKHYTVKILGETLGRPVSVEGVALNPFTATAEVRGLKILSADAGTEAFAFDALRANVEVIESLVQRGVVLHEVALSGPCVEIGIDENGRHSWSDVAERIASMAEAKDEDPAADESGALFSIGNIRISGGHIRVDDKPRGLQHEVADLEVGVPFISNLPVKVDVFVEPSLSATLDGNPLHMKARLKPFADLNETILDVVLDKFDVTPWLAYAPFEPAFRLPSALLSSNIELSFKQAAEGAPELALRGPLKLEAFQLQDKEGVPVASVPEFELEFADVQPLINRWHFTRLRLAQPEIDLVRLADGGLNLMKLVPVVAEEAAAPKTAATGKDAAAKKDAAAADTVPPDAAAAAAAKGAAPDFLLAHARIRDGVLRFEDRSLAQPFKARIDAINLDLRDLATDSDMPAEIRLDYVTDAGEKLVHEDRLRLEPFEFDGLLNFEAIDAPRYGPYLAQALPGGELRGGKLSGNLRYRIVLDDKGEPRIDLSADALAVRDFALALKGAKDAAVKVPELDVREAVIDLGAQNVKLAALGIKGASVSAVRLKNGEIDLLGLTGPAAKGAKPEGQARNAKSAGKQAEAPWTVAVGKLALQAASVRVEDRTVGKPVVLAVDNIGLEVDGFSTAKGVLSQLKLDSRINRNGRLGVSGSFGLEPLKADLKLDVRSVDLLPIQPYVLEQTKIAISRGNVSTQGRLKLDSGRKGDLLANFRGDVSVGNFASVDRLNATDFLRWRTLRVGGINVHTEPFSLAVQRITLDDFYTRLILDEQGRLNLREIQGGGEQAGGDASAASQQASQSAALDPFIDQTLTNSGPREVEGQRSAELPEPSAPPPPIRIDRIEVKRGNIAFSDRFIRPNYDVNLTDMAGELTGLSTDPDTLATLDLTGRVDKAAPVKVAGELNPFRHDAHLDILASVKDFELTGLSSYAGKYVGYGIAKGKLSAELNYKIEERKLSATNQIFLDQLTFGDKVDSPDAVNLPVQLAVSLLQNSRGEIDLHLPVSGTLDDPQFSVFGLVVKVLFNLIGKAVTSPFSLLGSVLGGGEELSHLELAPGVAAPGEAQREKLGTLATALVDRPALKLDVTGRADPAVDVDGLKQAALQRMVKAQKLKALVAKGEQAPSLDDIELGEAEYPELLKKAYREGDFKKPRNLIGMTKDVPVADMEALILANTEVGDNELRALAQQRAQAVRDWLAGEGGVPGERIFVLEPKVEAVGDEGQVTFSLR</sequence>
<keyword evidence="4" id="KW-1185">Reference proteome</keyword>
<dbReference type="STRING" id="1123367.GCA_000621305_02601"/>
<proteinExistence type="predicted"/>
<organism evidence="3 4">
    <name type="scientific">Thauera linaloolentis (strain DSM 12138 / JCM 21573 / CCUG 41526 / CIP 105981 / IAM 15112 / NBRC 102519 / 47Lol)</name>
    <dbReference type="NCBI Taxonomy" id="1123367"/>
    <lineage>
        <taxon>Bacteria</taxon>
        <taxon>Pseudomonadati</taxon>
        <taxon>Pseudomonadota</taxon>
        <taxon>Betaproteobacteria</taxon>
        <taxon>Rhodocyclales</taxon>
        <taxon>Zoogloeaceae</taxon>
        <taxon>Thauera</taxon>
    </lineage>
</organism>
<dbReference type="InterPro" id="IPR008023">
    <property type="entry name" value="DUF748"/>
</dbReference>
<keyword evidence="2" id="KW-1133">Transmembrane helix</keyword>
<evidence type="ECO:0000313" key="4">
    <source>
        <dbReference type="Proteomes" id="UP000013232"/>
    </source>
</evidence>
<dbReference type="InterPro" id="IPR052894">
    <property type="entry name" value="AsmA-related"/>
</dbReference>
<comment type="caution">
    <text evidence="3">The sequence shown here is derived from an EMBL/GenBank/DDBJ whole genome shotgun (WGS) entry which is preliminary data.</text>
</comment>
<dbReference type="PANTHER" id="PTHR30441">
    <property type="entry name" value="DUF748 DOMAIN-CONTAINING PROTEIN"/>
    <property type="match status" value="1"/>
</dbReference>
<feature type="region of interest" description="Disordered" evidence="1">
    <location>
        <begin position="814"/>
        <end position="833"/>
    </location>
</feature>
<evidence type="ECO:0008006" key="5">
    <source>
        <dbReference type="Google" id="ProtNLM"/>
    </source>
</evidence>
<reference evidence="3 4" key="1">
    <citation type="submission" date="2012-09" db="EMBL/GenBank/DDBJ databases">
        <title>Draft Genome Sequences of 6 Strains from Genus Thauera.</title>
        <authorList>
            <person name="Liu B."/>
            <person name="Shapleigh J.P."/>
            <person name="Frostegard A.H."/>
        </authorList>
    </citation>
    <scope>NUCLEOTIDE SEQUENCE [LARGE SCALE GENOMIC DNA]</scope>
    <source>
        <strain evidence="4">47Lol / DSM 12138</strain>
    </source>
</reference>
<dbReference type="Proteomes" id="UP000013232">
    <property type="component" value="Unassembled WGS sequence"/>
</dbReference>
<gene>
    <name evidence="3" type="ORF">C666_03600</name>
</gene>
<evidence type="ECO:0000256" key="1">
    <source>
        <dbReference type="SAM" id="MobiDB-lite"/>
    </source>
</evidence>
<feature type="transmembrane region" description="Helical" evidence="2">
    <location>
        <begin position="21"/>
        <end position="39"/>
    </location>
</feature>
<protein>
    <recommendedName>
        <fullName evidence="5">DUF748 domain-containing protein</fullName>
    </recommendedName>
</protein>
<dbReference type="OrthoDB" id="9757969at2"/>
<name>N6ZCQ0_THAL4</name>
<evidence type="ECO:0000256" key="2">
    <source>
        <dbReference type="SAM" id="Phobius"/>
    </source>
</evidence>
<keyword evidence="2" id="KW-0812">Transmembrane</keyword>
<dbReference type="GO" id="GO:0005886">
    <property type="term" value="C:plasma membrane"/>
    <property type="evidence" value="ECO:0007669"/>
    <property type="project" value="TreeGrafter"/>
</dbReference>
<dbReference type="RefSeq" id="WP_004333912.1">
    <property type="nucleotide sequence ID" value="NZ_AMXE01000007.1"/>
</dbReference>
<accession>N6ZCQ0</accession>
<dbReference type="Pfam" id="PF05359">
    <property type="entry name" value="DUF748"/>
    <property type="match status" value="3"/>
</dbReference>
<dbReference type="EMBL" id="AMXE01000007">
    <property type="protein sequence ID" value="ENO89939.1"/>
    <property type="molecule type" value="Genomic_DNA"/>
</dbReference>
<dbReference type="AlphaFoldDB" id="N6ZCQ0"/>
<evidence type="ECO:0000313" key="3">
    <source>
        <dbReference type="EMBL" id="ENO89939.1"/>
    </source>
</evidence>